<evidence type="ECO:0000256" key="3">
    <source>
        <dbReference type="ARBA" id="ARBA00022741"/>
    </source>
</evidence>
<reference evidence="10 11" key="1">
    <citation type="submission" date="2023-01" db="EMBL/GenBank/DDBJ databases">
        <title>Cultivation and genomic characterization of new, ubiquitous marine nitrite-oxidizing bacteria from the Nitrospirales.</title>
        <authorList>
            <person name="Mueller A.J."/>
            <person name="Daebeler A."/>
            <person name="Herbold C.W."/>
            <person name="Kirkegaard R.H."/>
            <person name="Daims H."/>
        </authorList>
    </citation>
    <scope>NUCLEOTIDE SEQUENCE [LARGE SCALE GENOMIC DNA]</scope>
    <source>
        <strain evidence="10 11">DK</strain>
    </source>
</reference>
<evidence type="ECO:0000313" key="11">
    <source>
        <dbReference type="Proteomes" id="UP001302494"/>
    </source>
</evidence>
<dbReference type="Pfam" id="PF08335">
    <property type="entry name" value="GlnD_UR_UTase"/>
    <property type="match status" value="1"/>
</dbReference>
<feature type="domain" description="PII-uridylyltransferase/Glutamine-synthetase adenylyltransferase" evidence="9">
    <location>
        <begin position="615"/>
        <end position="741"/>
    </location>
</feature>
<dbReference type="KEGG" id="nneo:PQG83_06465"/>
<feature type="region of interest" description="Disordered" evidence="7">
    <location>
        <begin position="108"/>
        <end position="131"/>
    </location>
</feature>
<keyword evidence="11" id="KW-1185">Reference proteome</keyword>
<keyword evidence="4" id="KW-0067">ATP-binding</keyword>
<gene>
    <name evidence="10" type="ORF">PQG83_06465</name>
</gene>
<evidence type="ECO:0000256" key="6">
    <source>
        <dbReference type="ARBA" id="ARBA00023268"/>
    </source>
</evidence>
<evidence type="ECO:0000256" key="2">
    <source>
        <dbReference type="ARBA" id="ARBA00022695"/>
    </source>
</evidence>
<dbReference type="Proteomes" id="UP001302494">
    <property type="component" value="Chromosome"/>
</dbReference>
<dbReference type="RefSeq" id="WP_312747969.1">
    <property type="nucleotide sequence ID" value="NZ_CP116968.1"/>
</dbReference>
<keyword evidence="3" id="KW-0547">Nucleotide-binding</keyword>
<feature type="domain" description="Glutamate-ammonia ligase adenylyltransferase repeated" evidence="8">
    <location>
        <begin position="336"/>
        <end position="581"/>
    </location>
</feature>
<dbReference type="PANTHER" id="PTHR30621">
    <property type="entry name" value="GLUTAMINE SYNTHETASE ADENYLYLTRANSFERASE"/>
    <property type="match status" value="1"/>
</dbReference>
<accession>A0AA96GM63</accession>
<dbReference type="PANTHER" id="PTHR30621:SF0">
    <property type="entry name" value="BIFUNCTIONAL GLUTAMINE SYNTHETASE ADENYLYLTRANSFERASE_ADENYLYL-REMOVING ENZYME"/>
    <property type="match status" value="1"/>
</dbReference>
<name>A0AA96GM63_9BACT</name>
<proteinExistence type="predicted"/>
<evidence type="ECO:0000256" key="5">
    <source>
        <dbReference type="ARBA" id="ARBA00022842"/>
    </source>
</evidence>
<keyword evidence="2" id="KW-0548">Nucleotidyltransferase</keyword>
<dbReference type="Gene3D" id="3.30.460.10">
    <property type="entry name" value="Beta Polymerase, domain 2"/>
    <property type="match status" value="1"/>
</dbReference>
<dbReference type="GO" id="GO:0005829">
    <property type="term" value="C:cytosol"/>
    <property type="evidence" value="ECO:0007669"/>
    <property type="project" value="TreeGrafter"/>
</dbReference>
<evidence type="ECO:0000259" key="8">
    <source>
        <dbReference type="Pfam" id="PF03710"/>
    </source>
</evidence>
<evidence type="ECO:0000256" key="7">
    <source>
        <dbReference type="SAM" id="MobiDB-lite"/>
    </source>
</evidence>
<dbReference type="InterPro" id="IPR005190">
    <property type="entry name" value="GlnE_rpt_dom"/>
</dbReference>
<organism evidence="10 11">
    <name type="scientific">Candidatus Nitrospira neomarina</name>
    <dbReference type="NCBI Taxonomy" id="3020899"/>
    <lineage>
        <taxon>Bacteria</taxon>
        <taxon>Pseudomonadati</taxon>
        <taxon>Nitrospirota</taxon>
        <taxon>Nitrospiria</taxon>
        <taxon>Nitrospirales</taxon>
        <taxon>Nitrospiraceae</taxon>
        <taxon>Nitrospira</taxon>
    </lineage>
</organism>
<evidence type="ECO:0000256" key="1">
    <source>
        <dbReference type="ARBA" id="ARBA00022679"/>
    </source>
</evidence>
<dbReference type="InterPro" id="IPR043519">
    <property type="entry name" value="NT_sf"/>
</dbReference>
<evidence type="ECO:0000259" key="9">
    <source>
        <dbReference type="Pfam" id="PF08335"/>
    </source>
</evidence>
<dbReference type="Gene3D" id="1.20.120.330">
    <property type="entry name" value="Nucleotidyltransferases domain 2"/>
    <property type="match status" value="1"/>
</dbReference>
<dbReference type="EMBL" id="CP116968">
    <property type="protein sequence ID" value="WNM63392.1"/>
    <property type="molecule type" value="Genomic_DNA"/>
</dbReference>
<evidence type="ECO:0000256" key="4">
    <source>
        <dbReference type="ARBA" id="ARBA00022840"/>
    </source>
</evidence>
<keyword evidence="6" id="KW-0511">Multifunctional enzyme</keyword>
<evidence type="ECO:0000313" key="10">
    <source>
        <dbReference type="EMBL" id="WNM63392.1"/>
    </source>
</evidence>
<dbReference type="GO" id="GO:0000820">
    <property type="term" value="P:regulation of glutamine family amino acid metabolic process"/>
    <property type="evidence" value="ECO:0007669"/>
    <property type="project" value="TreeGrafter"/>
</dbReference>
<dbReference type="AlphaFoldDB" id="A0AA96GM63"/>
<dbReference type="GO" id="GO:0005524">
    <property type="term" value="F:ATP binding"/>
    <property type="evidence" value="ECO:0007669"/>
    <property type="project" value="UniProtKB-KW"/>
</dbReference>
<sequence>MHEAERIQSYQTQCPDLRPALIRDFVRQMDPDYFDCFPPAAILEHLALANQLTFERPCAISIRTLPARQYQLTLVGYDYFSEFAMFCGVLSSFGLDIREATIFTSLETPSPTSLSTKSTPGHLPMGGSSQGTRGLTRKIVVDVFHVQALEDLKFEEPEQRELQEMVTALLILLQKNQIRQARRQVNRRLIENLENMRQKPTEMVHPVHISFSNPRGSHETILDISSTDTPAFLYTFANALAMRGIYIVKAKIEVAKHRVRNRLYVRGRQGEKIQGKAEQQELRTAATLLKEFTHYLRWAPDPGKALDHFDQFLDQWLEQANSPSHLTKLSQASTLERLAQLFGSSDYLWEDLLRRQHNNLLPMMNQYQKGPLIRSKAILSKAIEPILLKAKTSDDKKQRLNQWKDEELFRIDMRHLLENSPLPQFSQALTNLADVILNQALLHSQQAINPKASLTAPPSMAIFGLGKLGGGELGYASDIEILFVYHMPGKPSRGQTARVSSDYFERWAQEFLQWIEAKQEGIFHLDTRLRPHGEKGLLANSLEEIRRYYTSEGGAAPFERQALIKLRFLAGNRAVGKAVEQHRDHFVYAPDPWDLQTALHLRERQTKELVRPGTTHVKYGAGGLLDVEYTVQYLQLMHGHDHPSIRSPNTLEAIDHLSGEGLFSLEEGAQLKDHYLYFRQLIDGLRIVRGHAQDLVLPPSGSDEMVFLARRLGMLTTNWLQGADDLEHAIHSRMKKIHEQFLRRFPKR</sequence>
<dbReference type="SUPFAM" id="SSF81593">
    <property type="entry name" value="Nucleotidyltransferase substrate binding subunit/domain"/>
    <property type="match status" value="1"/>
</dbReference>
<dbReference type="InterPro" id="IPR013546">
    <property type="entry name" value="PII_UdlTrfase/GS_AdlTrfase"/>
</dbReference>
<protein>
    <submittedName>
        <fullName evidence="10">Uncharacterized protein</fullName>
    </submittedName>
</protein>
<dbReference type="Pfam" id="PF03710">
    <property type="entry name" value="GlnE"/>
    <property type="match status" value="1"/>
</dbReference>
<dbReference type="SUPFAM" id="SSF81301">
    <property type="entry name" value="Nucleotidyltransferase"/>
    <property type="match status" value="1"/>
</dbReference>
<feature type="compositionally biased region" description="Low complexity" evidence="7">
    <location>
        <begin position="108"/>
        <end position="120"/>
    </location>
</feature>
<dbReference type="InterPro" id="IPR023057">
    <property type="entry name" value="GlnE"/>
</dbReference>
<keyword evidence="1" id="KW-0808">Transferase</keyword>
<keyword evidence="5" id="KW-0460">Magnesium</keyword>
<dbReference type="CDD" id="cd05401">
    <property type="entry name" value="NT_GlnE_GlnD_like"/>
    <property type="match status" value="1"/>
</dbReference>
<dbReference type="GO" id="GO:0008882">
    <property type="term" value="F:[glutamate-ammonia-ligase] adenylyltransferase activity"/>
    <property type="evidence" value="ECO:0007669"/>
    <property type="project" value="InterPro"/>
</dbReference>